<dbReference type="Pfam" id="PF00379">
    <property type="entry name" value="Chitin_bind_4"/>
    <property type="match status" value="2"/>
</dbReference>
<dbReference type="InterPro" id="IPR000618">
    <property type="entry name" value="Insect_cuticle"/>
</dbReference>
<accession>A0A7R8UMD4</accession>
<dbReference type="OrthoDB" id="6362401at2759"/>
<feature type="region of interest" description="Disordered" evidence="3">
    <location>
        <begin position="96"/>
        <end position="149"/>
    </location>
</feature>
<dbReference type="InterPro" id="IPR050468">
    <property type="entry name" value="Cuticle_Struct_Prot"/>
</dbReference>
<proteinExistence type="predicted"/>
<dbReference type="InterPro" id="IPR031311">
    <property type="entry name" value="CHIT_BIND_RR_consensus"/>
</dbReference>
<name>A0A7R8UMD4_HERIL</name>
<feature type="compositionally biased region" description="Basic and acidic residues" evidence="3">
    <location>
        <begin position="262"/>
        <end position="272"/>
    </location>
</feature>
<evidence type="ECO:0000256" key="4">
    <source>
        <dbReference type="SAM" id="SignalP"/>
    </source>
</evidence>
<organism evidence="5 6">
    <name type="scientific">Hermetia illucens</name>
    <name type="common">Black soldier fly</name>
    <dbReference type="NCBI Taxonomy" id="343691"/>
    <lineage>
        <taxon>Eukaryota</taxon>
        <taxon>Metazoa</taxon>
        <taxon>Ecdysozoa</taxon>
        <taxon>Arthropoda</taxon>
        <taxon>Hexapoda</taxon>
        <taxon>Insecta</taxon>
        <taxon>Pterygota</taxon>
        <taxon>Neoptera</taxon>
        <taxon>Endopterygota</taxon>
        <taxon>Diptera</taxon>
        <taxon>Brachycera</taxon>
        <taxon>Stratiomyomorpha</taxon>
        <taxon>Stratiomyidae</taxon>
        <taxon>Hermetiinae</taxon>
        <taxon>Hermetia</taxon>
    </lineage>
</organism>
<evidence type="ECO:0000256" key="2">
    <source>
        <dbReference type="PROSITE-ProRule" id="PRU00497"/>
    </source>
</evidence>
<evidence type="ECO:0000313" key="5">
    <source>
        <dbReference type="EMBL" id="CAD7083187.1"/>
    </source>
</evidence>
<dbReference type="PROSITE" id="PS51155">
    <property type="entry name" value="CHIT_BIND_RR_2"/>
    <property type="match status" value="2"/>
</dbReference>
<dbReference type="AlphaFoldDB" id="A0A7R8UMD4"/>
<feature type="signal peptide" evidence="4">
    <location>
        <begin position="1"/>
        <end position="19"/>
    </location>
</feature>
<dbReference type="PANTHER" id="PTHR10380">
    <property type="entry name" value="CUTICLE PROTEIN"/>
    <property type="match status" value="1"/>
</dbReference>
<gene>
    <name evidence="5" type="ORF">HERILL_LOCUS6163</name>
</gene>
<dbReference type="FunCoup" id="A0A7R8UMD4">
    <property type="interactions" value="1"/>
</dbReference>
<dbReference type="Proteomes" id="UP000594454">
    <property type="component" value="Chromosome 2"/>
</dbReference>
<dbReference type="EMBL" id="LR899010">
    <property type="protein sequence ID" value="CAD7083187.1"/>
    <property type="molecule type" value="Genomic_DNA"/>
</dbReference>
<protein>
    <submittedName>
        <fullName evidence="5">Uncharacterized protein</fullName>
    </submittedName>
</protein>
<evidence type="ECO:0000313" key="6">
    <source>
        <dbReference type="Proteomes" id="UP000594454"/>
    </source>
</evidence>
<reference evidence="5 6" key="1">
    <citation type="submission" date="2020-11" db="EMBL/GenBank/DDBJ databases">
        <authorList>
            <person name="Wallbank WR R."/>
            <person name="Pardo Diaz C."/>
            <person name="Kozak K."/>
            <person name="Martin S."/>
            <person name="Jiggins C."/>
            <person name="Moest M."/>
            <person name="Warren A I."/>
            <person name="Generalovic N T."/>
            <person name="Byers J.R.P. K."/>
            <person name="Montejo-Kovacevich G."/>
            <person name="Yen C E."/>
        </authorList>
    </citation>
    <scope>NUCLEOTIDE SEQUENCE [LARGE SCALE GENOMIC DNA]</scope>
</reference>
<keyword evidence="6" id="KW-1185">Reference proteome</keyword>
<feature type="chain" id="PRO_5030605579" evidence="4">
    <location>
        <begin position="20"/>
        <end position="412"/>
    </location>
</feature>
<dbReference type="PANTHER" id="PTHR10380:SF119">
    <property type="entry name" value="PROTEIN LETHAL(3)MALIGNANT BLOOD NEOPLASM 1"/>
    <property type="match status" value="1"/>
</dbReference>
<dbReference type="InParanoid" id="A0A7R8UMD4"/>
<evidence type="ECO:0000256" key="3">
    <source>
        <dbReference type="SAM" id="MobiDB-lite"/>
    </source>
</evidence>
<dbReference type="OMA" id="FNIEGHQ"/>
<feature type="compositionally biased region" description="Basic and acidic residues" evidence="3">
    <location>
        <begin position="217"/>
        <end position="231"/>
    </location>
</feature>
<evidence type="ECO:0000256" key="1">
    <source>
        <dbReference type="ARBA" id="ARBA00022460"/>
    </source>
</evidence>
<keyword evidence="4" id="KW-0732">Signal</keyword>
<dbReference type="GO" id="GO:0062129">
    <property type="term" value="C:chitin-based extracellular matrix"/>
    <property type="evidence" value="ECO:0007669"/>
    <property type="project" value="TreeGrafter"/>
</dbReference>
<feature type="compositionally biased region" description="Pro residues" evidence="3">
    <location>
        <begin position="104"/>
        <end position="125"/>
    </location>
</feature>
<dbReference type="GO" id="GO:0008010">
    <property type="term" value="F:structural constituent of chitin-based larval cuticle"/>
    <property type="evidence" value="ECO:0007669"/>
    <property type="project" value="TreeGrafter"/>
</dbReference>
<sequence length="412" mass="46613">MFLHELMVIFIVGASLTEGASKYYDGENRPYEFGFNLEGYQHRHESKDEKGIIMGEYGFITGDGVYHVTAYATDENGNFKILFMKNLKIGLPGNQTKNVLQLPTKPPLPQPTPPPRQTPTPPPQRMPKALEFRPINPSDTRTCSGCAIPKEEPRDQSLLIRPPSKKLDVTKMTTYMKHNMKELVVPETPTNVINGDLQQKSNKVGKGLDNPTKKVARVNDRNREIAQDLSKRRLQPSAPSIDPRFQTEEKPRQSADTPEIGADPRAKPDLRINPKVSVDRAVQSGRKLDDQSQPKAPSGQRDRSGKSLNPPIDRNTLEEMRKAFVGLLYKFNYTVGYHGHHEKGDFVGSKDGGYYFVGRDGLRRDVEYVANDFGYQPYLTQEQVSDKDTPKEGSEKEAGLKGYEFRWFSERE</sequence>
<keyword evidence="1 2" id="KW-0193">Cuticle</keyword>
<dbReference type="PROSITE" id="PS00233">
    <property type="entry name" value="CHIT_BIND_RR_1"/>
    <property type="match status" value="1"/>
</dbReference>
<feature type="region of interest" description="Disordered" evidence="3">
    <location>
        <begin position="194"/>
        <end position="315"/>
    </location>
</feature>